<dbReference type="InterPro" id="IPR016181">
    <property type="entry name" value="Acyl_CoA_acyltransferase"/>
</dbReference>
<gene>
    <name evidence="1" type="ORF">S01H1_85559</name>
</gene>
<dbReference type="AlphaFoldDB" id="X0Y3S9"/>
<evidence type="ECO:0008006" key="2">
    <source>
        <dbReference type="Google" id="ProtNLM"/>
    </source>
</evidence>
<sequence>KKATKFGFEKIKLRRIYACVFPFNKASMKVLKKNGYKLEGVLRKEIKKGNKLLDNYLFAKVK</sequence>
<feature type="non-terminal residue" evidence="1">
    <location>
        <position position="1"/>
    </location>
</feature>
<organism evidence="1">
    <name type="scientific">marine sediment metagenome</name>
    <dbReference type="NCBI Taxonomy" id="412755"/>
    <lineage>
        <taxon>unclassified sequences</taxon>
        <taxon>metagenomes</taxon>
        <taxon>ecological metagenomes</taxon>
    </lineage>
</organism>
<protein>
    <recommendedName>
        <fullName evidence="2">N-acetyltransferase domain-containing protein</fullName>
    </recommendedName>
</protein>
<dbReference type="Gene3D" id="3.40.630.30">
    <property type="match status" value="1"/>
</dbReference>
<proteinExistence type="predicted"/>
<evidence type="ECO:0000313" key="1">
    <source>
        <dbReference type="EMBL" id="GAG41967.1"/>
    </source>
</evidence>
<dbReference type="EMBL" id="BARS01058812">
    <property type="protein sequence ID" value="GAG41967.1"/>
    <property type="molecule type" value="Genomic_DNA"/>
</dbReference>
<name>X0Y3S9_9ZZZZ</name>
<comment type="caution">
    <text evidence="1">The sequence shown here is derived from an EMBL/GenBank/DDBJ whole genome shotgun (WGS) entry which is preliminary data.</text>
</comment>
<accession>X0Y3S9</accession>
<dbReference type="Pfam" id="PF13420">
    <property type="entry name" value="Acetyltransf_4"/>
    <property type="match status" value="1"/>
</dbReference>
<reference evidence="1" key="1">
    <citation type="journal article" date="2014" name="Front. Microbiol.">
        <title>High frequency of phylogenetically diverse reductive dehalogenase-homologous genes in deep subseafloor sedimentary metagenomes.</title>
        <authorList>
            <person name="Kawai M."/>
            <person name="Futagami T."/>
            <person name="Toyoda A."/>
            <person name="Takaki Y."/>
            <person name="Nishi S."/>
            <person name="Hori S."/>
            <person name="Arai W."/>
            <person name="Tsubouchi T."/>
            <person name="Morono Y."/>
            <person name="Uchiyama I."/>
            <person name="Ito T."/>
            <person name="Fujiyama A."/>
            <person name="Inagaki F."/>
            <person name="Takami H."/>
        </authorList>
    </citation>
    <scope>NUCLEOTIDE SEQUENCE</scope>
    <source>
        <strain evidence="1">Expedition CK06-06</strain>
    </source>
</reference>
<dbReference type="SUPFAM" id="SSF55729">
    <property type="entry name" value="Acyl-CoA N-acyltransferases (Nat)"/>
    <property type="match status" value="1"/>
</dbReference>